<name>A0AC61NCH9_9BACT</name>
<gene>
    <name evidence="1" type="ORF">K4L44_11490</name>
</gene>
<dbReference type="Proteomes" id="UP000826212">
    <property type="component" value="Chromosome"/>
</dbReference>
<proteinExistence type="predicted"/>
<dbReference type="EMBL" id="CP081303">
    <property type="protein sequence ID" value="QZE13208.1"/>
    <property type="molecule type" value="Genomic_DNA"/>
</dbReference>
<organism evidence="1 2">
    <name type="scientific">Halosquirtibacter laminarini</name>
    <dbReference type="NCBI Taxonomy" id="3374600"/>
    <lineage>
        <taxon>Bacteria</taxon>
        <taxon>Pseudomonadati</taxon>
        <taxon>Bacteroidota</taxon>
        <taxon>Bacteroidia</taxon>
        <taxon>Marinilabiliales</taxon>
        <taxon>Prolixibacteraceae</taxon>
        <taxon>Halosquirtibacter</taxon>
    </lineage>
</organism>
<keyword evidence="2" id="KW-1185">Reference proteome</keyword>
<evidence type="ECO:0000313" key="2">
    <source>
        <dbReference type="Proteomes" id="UP000826212"/>
    </source>
</evidence>
<accession>A0AC61NCH9</accession>
<protein>
    <submittedName>
        <fullName evidence="1">RagB/SusD family nutrient uptake outer membrane protein</fullName>
    </submittedName>
</protein>
<evidence type="ECO:0000313" key="1">
    <source>
        <dbReference type="EMBL" id="QZE13208.1"/>
    </source>
</evidence>
<sequence length="501" mass="56144">MKKNRILYILLFTLFLGGCSEDFLVPELTSKLEADKVYSNASSIKATRIGIYNLLAGKNNSTGSLYQAGMPLCGSFVSNDVVYGNKWNQTFSDVAALKNSATTGWSATVWEQTYGITEVCNSIIKNEENIEKAVGKDLKDFYLADAKAVMAMVYSDVARFYANAYHVDNGKSLAIPFVDYVDYSVKPKRNTLDEIYKKSIALFNESLKSLQGCDNNQNYMNTNAVHALLSRIYLDMHNWDMAQKEAKMAMEGVTLMSSEEYATGISHISSETILAFSNTKVLRSIYRDFFSYHDTYDGMGEDLLINKSLVKKFGSNDLRTAFFIQQPNYNAYYPYKGKDGGYSAAAGYMKSHDAYSAGGKFPRRGAVLRKDIQGDLAVGDYNYIRGAEMVLVQAECFARMGKNTEAQNLLFDIQKRSIKGAVKSGSTGDTLLEEILLEKRKELFGEGHDMREVLRLGKGLVRDETNVIPETIPDGSQRFRWHVPEREQDINANLKDGQPTK</sequence>
<reference evidence="1" key="1">
    <citation type="submission" date="2021-08" db="EMBL/GenBank/DDBJ databases">
        <title>Novel anaerobic bacterium isolated from sea squirt in East Sea, Republic of Korea.</title>
        <authorList>
            <person name="Nguyen T.H."/>
            <person name="Li Z."/>
            <person name="Lee Y.-J."/>
            <person name="Ko J."/>
            <person name="Kim S.-G."/>
        </authorList>
    </citation>
    <scope>NUCLEOTIDE SEQUENCE</scope>
    <source>
        <strain evidence="1">KCTC 25031</strain>
    </source>
</reference>